<feature type="transmembrane region" description="Helical" evidence="4">
    <location>
        <begin position="444"/>
        <end position="469"/>
    </location>
</feature>
<proteinExistence type="inferred from homology"/>
<gene>
    <name evidence="5" type="primary">gerKA</name>
    <name evidence="5" type="ORF">GCA01S_044_00010</name>
</gene>
<keyword evidence="4" id="KW-1133">Transmembrane helix</keyword>
<dbReference type="PIRSF" id="PIRSF005690">
    <property type="entry name" value="GerBA"/>
    <property type="match status" value="1"/>
</dbReference>
<dbReference type="GO" id="GO:0009847">
    <property type="term" value="P:spore germination"/>
    <property type="evidence" value="ECO:0007669"/>
    <property type="project" value="InterPro"/>
</dbReference>
<keyword evidence="2 4" id="KW-0472">Membrane</keyword>
<dbReference type="EMBL" id="BAWO01000044">
    <property type="protein sequence ID" value="GAJ40415.1"/>
    <property type="molecule type" value="Genomic_DNA"/>
</dbReference>
<protein>
    <submittedName>
        <fullName evidence="5">Spore germination protein GerKA</fullName>
    </submittedName>
</protein>
<accession>A0A023DGM3</accession>
<dbReference type="Pfam" id="PF03323">
    <property type="entry name" value="GerA"/>
    <property type="match status" value="1"/>
</dbReference>
<evidence type="ECO:0000256" key="4">
    <source>
        <dbReference type="SAM" id="Phobius"/>
    </source>
</evidence>
<dbReference type="Proteomes" id="UP000023561">
    <property type="component" value="Unassembled WGS sequence"/>
</dbReference>
<evidence type="ECO:0000256" key="3">
    <source>
        <dbReference type="SAM" id="MobiDB-lite"/>
    </source>
</evidence>
<keyword evidence="6" id="KW-1185">Reference proteome</keyword>
<name>A0A023DGM3_9BACL</name>
<comment type="caution">
    <text evidence="5">The sequence shown here is derived from an EMBL/GenBank/DDBJ whole genome shotgun (WGS) entry which is preliminary data.</text>
</comment>
<comment type="similarity">
    <text evidence="1">Belongs to the GerABKA family.</text>
</comment>
<feature type="region of interest" description="Disordered" evidence="3">
    <location>
        <begin position="1"/>
        <end position="29"/>
    </location>
</feature>
<evidence type="ECO:0000313" key="5">
    <source>
        <dbReference type="EMBL" id="GAJ40415.1"/>
    </source>
</evidence>
<dbReference type="GO" id="GO:0016020">
    <property type="term" value="C:membrane"/>
    <property type="evidence" value="ECO:0007669"/>
    <property type="project" value="InterPro"/>
</dbReference>
<evidence type="ECO:0000313" key="6">
    <source>
        <dbReference type="Proteomes" id="UP000023561"/>
    </source>
</evidence>
<reference evidence="5 6" key="1">
    <citation type="submission" date="2014-04" db="EMBL/GenBank/DDBJ databases">
        <title>Whole genome shotgun sequence of Geobacillus caldoxylosilyticus NBRC 107762.</title>
        <authorList>
            <person name="Hosoyama A."/>
            <person name="Hosoyama Y."/>
            <person name="Katano-Makiyama Y."/>
            <person name="Tsuchikane K."/>
            <person name="Ohji S."/>
            <person name="Ichikawa N."/>
            <person name="Yamazoe A."/>
            <person name="Fujita N."/>
        </authorList>
    </citation>
    <scope>NUCLEOTIDE SEQUENCE [LARGE SCALE GENOMIC DNA]</scope>
    <source>
        <strain evidence="5 6">NBRC 107762</strain>
    </source>
</reference>
<dbReference type="AlphaFoldDB" id="A0A023DGM3"/>
<dbReference type="PANTHER" id="PTHR22550:SF5">
    <property type="entry name" value="LEUCINE ZIPPER PROTEIN 4"/>
    <property type="match status" value="1"/>
</dbReference>
<evidence type="ECO:0000256" key="2">
    <source>
        <dbReference type="ARBA" id="ARBA00023136"/>
    </source>
</evidence>
<feature type="compositionally biased region" description="Polar residues" evidence="3">
    <location>
        <begin position="513"/>
        <end position="535"/>
    </location>
</feature>
<dbReference type="RefSeq" id="WP_042410156.1">
    <property type="nucleotide sequence ID" value="NZ_BAWO01000044.1"/>
</dbReference>
<dbReference type="InterPro" id="IPR004995">
    <property type="entry name" value="Spore_Ger"/>
</dbReference>
<feature type="region of interest" description="Disordered" evidence="3">
    <location>
        <begin position="513"/>
        <end position="541"/>
    </location>
</feature>
<feature type="transmembrane region" description="Helical" evidence="4">
    <location>
        <begin position="316"/>
        <end position="338"/>
    </location>
</feature>
<evidence type="ECO:0000256" key="1">
    <source>
        <dbReference type="ARBA" id="ARBA00005278"/>
    </source>
</evidence>
<dbReference type="OrthoDB" id="9772630at2"/>
<feature type="transmembrane region" description="Helical" evidence="4">
    <location>
        <begin position="282"/>
        <end position="304"/>
    </location>
</feature>
<dbReference type="InterPro" id="IPR050768">
    <property type="entry name" value="UPF0353/GerABKA_families"/>
</dbReference>
<sequence length="541" mass="60174">MLFQWGLQKKKQEIQGKEGKDQSGQAQDIPEEPIHSQLEMNIDIVRHTTGDSPDIVIRRFDVGHERTIRAAMIFVDGLVDEKNVCQFLLEPLMTATFPISLLPADLFIWMEKKLAAVGGIRQISQWSELFTELMSGRTIILLDGIPLALCASTKGGQYRQIEEPQTQIAIRGSRDGFTESLRINTSLIRRRIQNPNLWMETMKIGKVTQTDVAIMYIKGIANEEIVQEVKQRLNRINIDSILESGYIEQLIEDQTYTTFPTVYHTERPDTVAANLLEGRVAIFMEGTPFVLVVPAVFIQFFQAVEDYYSRFDISTALRFLRVLIFFISLIAPALYIAATTFHQEMIPTPLVIAIAAQREAVPFPAFVEALVMEVTFEILREAGVRLPRAVGHAVSIVGALVIGQSAVEAGFVSSAMVIVVSITAVASFATPAVAIAISARLIRFLLMVLAAMFGFYGIIMGILVMTIHLCSLRSFGVPYMSPLAPSIPANMGDTLFRVPTWAFKDRPHLISQKNIERQGNNQKPQPPGSNSSNDSNRGETS</sequence>
<organism evidence="5 6">
    <name type="scientific">Parageobacillus caldoxylosilyticus NBRC 107762</name>
    <dbReference type="NCBI Taxonomy" id="1220594"/>
    <lineage>
        <taxon>Bacteria</taxon>
        <taxon>Bacillati</taxon>
        <taxon>Bacillota</taxon>
        <taxon>Bacilli</taxon>
        <taxon>Bacillales</taxon>
        <taxon>Anoxybacillaceae</taxon>
        <taxon>Saccharococcus</taxon>
    </lineage>
</organism>
<feature type="transmembrane region" description="Helical" evidence="4">
    <location>
        <begin position="413"/>
        <end position="437"/>
    </location>
</feature>
<keyword evidence="4" id="KW-0812">Transmembrane</keyword>
<dbReference type="PANTHER" id="PTHR22550">
    <property type="entry name" value="SPORE GERMINATION PROTEIN"/>
    <property type="match status" value="1"/>
</dbReference>
<feature type="compositionally biased region" description="Basic and acidic residues" evidence="3">
    <location>
        <begin position="10"/>
        <end position="21"/>
    </location>
</feature>